<evidence type="ECO:0000313" key="2">
    <source>
        <dbReference type="EMBL" id="PHJ95886.1"/>
    </source>
</evidence>
<evidence type="ECO:0000259" key="1">
    <source>
        <dbReference type="Pfam" id="PF07510"/>
    </source>
</evidence>
<comment type="caution">
    <text evidence="2">The sequence shown here is derived from an EMBL/GenBank/DDBJ whole genome shotgun (WGS) entry which is preliminary data.</text>
</comment>
<sequence>MIRESSITLYSGKRIRQYVLLRLDSALSGGGVNYDYSVITVEHVLPQNPSEGSKWLQWFPDEEERIQYVHRIGNLVLLSRNKNSEAQNYDFDKKKEKYFFSKKGVCPFVLTTQVLQQSVWTPEVIQQRQEDCLQSLRKIWRL</sequence>
<reference evidence="2 3" key="1">
    <citation type="submission" date="2015-02" db="EMBL/GenBank/DDBJ databases">
        <title>Nostoc linckia genome annotation.</title>
        <authorList>
            <person name="Zhou Z."/>
        </authorList>
    </citation>
    <scope>NUCLEOTIDE SEQUENCE [LARGE SCALE GENOMIC DNA]</scope>
    <source>
        <strain evidence="3">z8</strain>
    </source>
</reference>
<dbReference type="AlphaFoldDB" id="A0A9Q6EI04"/>
<name>A0A9Q6EI04_NOSLI</name>
<dbReference type="PANTHER" id="PTHR35149">
    <property type="entry name" value="SLL5132 PROTEIN"/>
    <property type="match status" value="1"/>
</dbReference>
<proteinExistence type="predicted"/>
<feature type="domain" description="GmrSD restriction endonucleases C-terminal" evidence="1">
    <location>
        <begin position="9"/>
        <end position="131"/>
    </location>
</feature>
<dbReference type="GeneID" id="57098679"/>
<dbReference type="EMBL" id="LAHD01000137">
    <property type="protein sequence ID" value="PHJ95886.1"/>
    <property type="molecule type" value="Genomic_DNA"/>
</dbReference>
<accession>A0A9Q6EI04</accession>
<protein>
    <recommendedName>
        <fullName evidence="1">GmrSD restriction endonucleases C-terminal domain-containing protein</fullName>
    </recommendedName>
</protein>
<dbReference type="InterPro" id="IPR011089">
    <property type="entry name" value="GmrSD_C"/>
</dbReference>
<organism evidence="2 3">
    <name type="scientific">Nostoc linckia z8</name>
    <dbReference type="NCBI Taxonomy" id="1628746"/>
    <lineage>
        <taxon>Bacteria</taxon>
        <taxon>Bacillati</taxon>
        <taxon>Cyanobacteriota</taxon>
        <taxon>Cyanophyceae</taxon>
        <taxon>Nostocales</taxon>
        <taxon>Nostocaceae</taxon>
        <taxon>Nostoc</taxon>
    </lineage>
</organism>
<evidence type="ECO:0000313" key="3">
    <source>
        <dbReference type="Proteomes" id="UP000222310"/>
    </source>
</evidence>
<dbReference type="Pfam" id="PF07510">
    <property type="entry name" value="GmrSD_C"/>
    <property type="match status" value="1"/>
</dbReference>
<dbReference type="PANTHER" id="PTHR35149:SF2">
    <property type="entry name" value="DUF262 DOMAIN-CONTAINING PROTEIN"/>
    <property type="match status" value="1"/>
</dbReference>
<dbReference type="Proteomes" id="UP000222310">
    <property type="component" value="Unassembled WGS sequence"/>
</dbReference>
<gene>
    <name evidence="2" type="ORF">VF08_31200</name>
</gene>
<dbReference type="RefSeq" id="WP_244918239.1">
    <property type="nucleotide sequence ID" value="NZ_LAHD01000137.1"/>
</dbReference>